<evidence type="ECO:0000256" key="1">
    <source>
        <dbReference type="SAM" id="SignalP"/>
    </source>
</evidence>
<reference evidence="3" key="1">
    <citation type="submission" date="2023-07" db="EMBL/GenBank/DDBJ databases">
        <title>Thauera sp. CAU 1555 isolated from sand of Yaerae Beach.</title>
        <authorList>
            <person name="Kim W."/>
        </authorList>
    </citation>
    <scope>NUCLEOTIDE SEQUENCE [LARGE SCALE GENOMIC DNA]</scope>
    <source>
        <strain evidence="3">CAU 1555</strain>
    </source>
</reference>
<organism evidence="2 3">
    <name type="scientific">Thauera sedimentorum</name>
    <dbReference type="NCBI Taxonomy" id="2767595"/>
    <lineage>
        <taxon>Bacteria</taxon>
        <taxon>Pseudomonadati</taxon>
        <taxon>Pseudomonadota</taxon>
        <taxon>Betaproteobacteria</taxon>
        <taxon>Rhodocyclales</taxon>
        <taxon>Zoogloeaceae</taxon>
        <taxon>Thauera</taxon>
    </lineage>
</organism>
<protein>
    <recommendedName>
        <fullName evidence="4">Phosphate ABC transporter substrate-binding protein</fullName>
    </recommendedName>
</protein>
<comment type="caution">
    <text evidence="2">The sequence shown here is derived from an EMBL/GenBank/DDBJ whole genome shotgun (WGS) entry which is preliminary data.</text>
</comment>
<evidence type="ECO:0000313" key="2">
    <source>
        <dbReference type="EMBL" id="MBD8503477.1"/>
    </source>
</evidence>
<dbReference type="SUPFAM" id="SSF53850">
    <property type="entry name" value="Periplasmic binding protein-like II"/>
    <property type="match status" value="1"/>
</dbReference>
<name>A0ABR9BAW1_9RHOO</name>
<dbReference type="Proteomes" id="UP000603602">
    <property type="component" value="Unassembled WGS sequence"/>
</dbReference>
<feature type="signal peptide" evidence="1">
    <location>
        <begin position="1"/>
        <end position="20"/>
    </location>
</feature>
<dbReference type="Gene3D" id="3.40.190.10">
    <property type="entry name" value="Periplasmic binding protein-like II"/>
    <property type="match status" value="1"/>
</dbReference>
<proteinExistence type="predicted"/>
<dbReference type="EMBL" id="JACYTO010000002">
    <property type="protein sequence ID" value="MBD8503477.1"/>
    <property type="molecule type" value="Genomic_DNA"/>
</dbReference>
<dbReference type="RefSeq" id="WP_187718310.1">
    <property type="nucleotide sequence ID" value="NZ_JACTAH010000002.1"/>
</dbReference>
<gene>
    <name evidence="2" type="ORF">IFO67_11335</name>
</gene>
<keyword evidence="3" id="KW-1185">Reference proteome</keyword>
<evidence type="ECO:0008006" key="4">
    <source>
        <dbReference type="Google" id="ProtNLM"/>
    </source>
</evidence>
<feature type="chain" id="PRO_5046192481" description="Phosphate ABC transporter substrate-binding protein" evidence="1">
    <location>
        <begin position="21"/>
        <end position="138"/>
    </location>
</feature>
<accession>A0ABR9BAW1</accession>
<evidence type="ECO:0000313" key="3">
    <source>
        <dbReference type="Proteomes" id="UP000603602"/>
    </source>
</evidence>
<sequence>MPAALLALLGGFLLCAAAHAEFVVVGHPDGPIGSLSREEAQQLYLGRRNTLPDGSPATLIDLPAGAPRDRFYLLLTGKNAGQIRAWWSRQVFSGRALPPREAADGAELRRWVAGIPTAIGYLPDNETTDGLRVLLRLP</sequence>
<keyword evidence="1" id="KW-0732">Signal</keyword>